<keyword evidence="2" id="KW-0238">DNA-binding</keyword>
<dbReference type="Pfam" id="PF00356">
    <property type="entry name" value="LacI"/>
    <property type="match status" value="1"/>
</dbReference>
<dbReference type="RefSeq" id="WP_101433057.1">
    <property type="nucleotide sequence ID" value="NZ_PCHJ01000018.1"/>
</dbReference>
<dbReference type="InterPro" id="IPR028082">
    <property type="entry name" value="Peripla_BP_I"/>
</dbReference>
<dbReference type="SMART" id="SM00354">
    <property type="entry name" value="HTH_LACI"/>
    <property type="match status" value="1"/>
</dbReference>
<reference evidence="5 6" key="1">
    <citation type="submission" date="2017-10" db="EMBL/GenBank/DDBJ databases">
        <title>Bifidobacterium genomics.</title>
        <authorList>
            <person name="Lugli G.A."/>
            <person name="Milani C."/>
            <person name="Mancabelli L."/>
        </authorList>
    </citation>
    <scope>NUCLEOTIDE SEQUENCE [LARGE SCALE GENOMIC DNA]</scope>
    <source>
        <strain evidence="5 6">1460B</strain>
    </source>
</reference>
<dbReference type="InterPro" id="IPR010982">
    <property type="entry name" value="Lambda_DNA-bd_dom_sf"/>
</dbReference>
<dbReference type="PANTHER" id="PTHR30146:SF109">
    <property type="entry name" value="HTH-TYPE TRANSCRIPTIONAL REGULATOR GALS"/>
    <property type="match status" value="1"/>
</dbReference>
<sequence>MSRRKAKSQDVANRAGVSRTTVSLVLNHHAANIPEQTRKKVLQAAKELEFIPSAAARTLRKGKGSIVLCLTVNAEPSSRADEAWSSLSEKLHDRGLVCIFSRTAGSTTPLRQLLWEITPSVVVPFFDLNADDKAMLQQMGIPVVEFFGSQNKEEIKGQPIQLFADFQIQLGTVQANYLLNKGCDKIAYVGTATPSSSALMNDRRKGVRRALDGAGLELVANGTISLHDNGQSAKLMVERLKEVGCNGVCAYNDEHAAPIMAQAQKQGIRVPQNMRIIGVDNEPISAYLQPALTSIDYDSIIPAYLDSIVAACNSSVKPTPVERNQTTLWVVERESA</sequence>
<dbReference type="InterPro" id="IPR046335">
    <property type="entry name" value="LacI/GalR-like_sensor"/>
</dbReference>
<keyword evidence="3" id="KW-0804">Transcription</keyword>
<evidence type="ECO:0000256" key="3">
    <source>
        <dbReference type="ARBA" id="ARBA00023163"/>
    </source>
</evidence>
<dbReference type="SUPFAM" id="SSF47413">
    <property type="entry name" value="lambda repressor-like DNA-binding domains"/>
    <property type="match status" value="1"/>
</dbReference>
<dbReference type="CDD" id="cd01392">
    <property type="entry name" value="HTH_LacI"/>
    <property type="match status" value="1"/>
</dbReference>
<dbReference type="PANTHER" id="PTHR30146">
    <property type="entry name" value="LACI-RELATED TRANSCRIPTIONAL REPRESSOR"/>
    <property type="match status" value="1"/>
</dbReference>
<comment type="caution">
    <text evidence="5">The sequence shown here is derived from an EMBL/GenBank/DDBJ whole genome shotgun (WGS) entry which is preliminary data.</text>
</comment>
<dbReference type="GO" id="GO:0003700">
    <property type="term" value="F:DNA-binding transcription factor activity"/>
    <property type="evidence" value="ECO:0007669"/>
    <property type="project" value="TreeGrafter"/>
</dbReference>
<organism evidence="5 6">
    <name type="scientific">Bifidobacterium asteroides</name>
    <dbReference type="NCBI Taxonomy" id="1684"/>
    <lineage>
        <taxon>Bacteria</taxon>
        <taxon>Bacillati</taxon>
        <taxon>Actinomycetota</taxon>
        <taxon>Actinomycetes</taxon>
        <taxon>Bifidobacteriales</taxon>
        <taxon>Bifidobacteriaceae</taxon>
        <taxon>Bifidobacterium</taxon>
    </lineage>
</organism>
<name>A0A2N3R8W2_9BIFI</name>
<evidence type="ECO:0000256" key="2">
    <source>
        <dbReference type="ARBA" id="ARBA00023125"/>
    </source>
</evidence>
<evidence type="ECO:0000256" key="1">
    <source>
        <dbReference type="ARBA" id="ARBA00023015"/>
    </source>
</evidence>
<feature type="domain" description="HTH lacI-type" evidence="4">
    <location>
        <begin position="6"/>
        <end position="61"/>
    </location>
</feature>
<evidence type="ECO:0000259" key="4">
    <source>
        <dbReference type="PROSITE" id="PS50932"/>
    </source>
</evidence>
<gene>
    <name evidence="5" type="ORF">CQR44_1585</name>
</gene>
<dbReference type="EMBL" id="PCHJ01000018">
    <property type="protein sequence ID" value="PKV08228.1"/>
    <property type="molecule type" value="Genomic_DNA"/>
</dbReference>
<dbReference type="Gene3D" id="1.10.260.40">
    <property type="entry name" value="lambda repressor-like DNA-binding domains"/>
    <property type="match status" value="1"/>
</dbReference>
<dbReference type="Proteomes" id="UP000233731">
    <property type="component" value="Unassembled WGS sequence"/>
</dbReference>
<dbReference type="PROSITE" id="PS50932">
    <property type="entry name" value="HTH_LACI_2"/>
    <property type="match status" value="1"/>
</dbReference>
<dbReference type="AlphaFoldDB" id="A0A2N3R8W2"/>
<dbReference type="Gene3D" id="3.40.50.2300">
    <property type="match status" value="2"/>
</dbReference>
<protein>
    <submittedName>
        <fullName evidence="5">Regulatory protein LacI family protein</fullName>
    </submittedName>
</protein>
<accession>A0A2N3R8W2</accession>
<evidence type="ECO:0000313" key="6">
    <source>
        <dbReference type="Proteomes" id="UP000233731"/>
    </source>
</evidence>
<proteinExistence type="predicted"/>
<keyword evidence="1" id="KW-0805">Transcription regulation</keyword>
<dbReference type="GO" id="GO:0000976">
    <property type="term" value="F:transcription cis-regulatory region binding"/>
    <property type="evidence" value="ECO:0007669"/>
    <property type="project" value="TreeGrafter"/>
</dbReference>
<dbReference type="SUPFAM" id="SSF53822">
    <property type="entry name" value="Periplasmic binding protein-like I"/>
    <property type="match status" value="1"/>
</dbReference>
<dbReference type="InterPro" id="IPR000843">
    <property type="entry name" value="HTH_LacI"/>
</dbReference>
<dbReference type="Pfam" id="PF13377">
    <property type="entry name" value="Peripla_BP_3"/>
    <property type="match status" value="1"/>
</dbReference>
<evidence type="ECO:0000313" key="5">
    <source>
        <dbReference type="EMBL" id="PKV08228.1"/>
    </source>
</evidence>